<evidence type="ECO:0000256" key="3">
    <source>
        <dbReference type="ARBA" id="ARBA00022448"/>
    </source>
</evidence>
<dbReference type="OrthoDB" id="9784450at2"/>
<dbReference type="Pfam" id="PF08352">
    <property type="entry name" value="oligo_HPY"/>
    <property type="match status" value="1"/>
</dbReference>
<reference evidence="10 11" key="1">
    <citation type="submission" date="2016-10" db="EMBL/GenBank/DDBJ databases">
        <authorList>
            <person name="Varghese N."/>
            <person name="Submissions S."/>
        </authorList>
    </citation>
    <scope>NUCLEOTIDE SEQUENCE [LARGE SCALE GENOMIC DNA]</scope>
    <source>
        <strain evidence="10 11">DSM 1361</strain>
    </source>
</reference>
<evidence type="ECO:0000256" key="2">
    <source>
        <dbReference type="ARBA" id="ARBA00005417"/>
    </source>
</evidence>
<dbReference type="AlphaFoldDB" id="A0A662ZHI6"/>
<dbReference type="InterPro" id="IPR003439">
    <property type="entry name" value="ABC_transporter-like_ATP-bd"/>
</dbReference>
<dbReference type="GO" id="GO:0015833">
    <property type="term" value="P:peptide transport"/>
    <property type="evidence" value="ECO:0007669"/>
    <property type="project" value="InterPro"/>
</dbReference>
<comment type="similarity">
    <text evidence="2">Belongs to the ABC transporter superfamily.</text>
</comment>
<dbReference type="EMBL" id="FOXF01000009">
    <property type="protein sequence ID" value="SFP22123.1"/>
    <property type="molecule type" value="Genomic_DNA"/>
</dbReference>
<keyword evidence="7 10" id="KW-0067">ATP-binding</keyword>
<dbReference type="Proteomes" id="UP000243745">
    <property type="component" value="Unassembled WGS sequence"/>
</dbReference>
<keyword evidence="3" id="KW-0813">Transport</keyword>
<dbReference type="InterPro" id="IPR027417">
    <property type="entry name" value="P-loop_NTPase"/>
</dbReference>
<dbReference type="Pfam" id="PF00005">
    <property type="entry name" value="ABC_tran"/>
    <property type="match status" value="1"/>
</dbReference>
<evidence type="ECO:0000256" key="6">
    <source>
        <dbReference type="ARBA" id="ARBA00022741"/>
    </source>
</evidence>
<name>A0A662ZHI6_9GAMM</name>
<feature type="domain" description="ABC transporter" evidence="9">
    <location>
        <begin position="5"/>
        <end position="258"/>
    </location>
</feature>
<dbReference type="NCBIfam" id="TIGR01727">
    <property type="entry name" value="oligo_HPY"/>
    <property type="match status" value="1"/>
</dbReference>
<dbReference type="GO" id="GO:0016887">
    <property type="term" value="F:ATP hydrolysis activity"/>
    <property type="evidence" value="ECO:0007669"/>
    <property type="project" value="InterPro"/>
</dbReference>
<evidence type="ECO:0000313" key="11">
    <source>
        <dbReference type="Proteomes" id="UP000243745"/>
    </source>
</evidence>
<dbReference type="Gene3D" id="3.40.50.300">
    <property type="entry name" value="P-loop containing nucleotide triphosphate hydrolases"/>
    <property type="match status" value="1"/>
</dbReference>
<evidence type="ECO:0000259" key="9">
    <source>
        <dbReference type="PROSITE" id="PS50893"/>
    </source>
</evidence>
<keyword evidence="8" id="KW-0472">Membrane</keyword>
<dbReference type="SUPFAM" id="SSF52540">
    <property type="entry name" value="P-loop containing nucleoside triphosphate hydrolases"/>
    <property type="match status" value="1"/>
</dbReference>
<sequence length="333" mass="37854">MLLDIRNLTILLRNETSYVQVCKNFDLMINDGEICSLVGSSGSGKSLIIKAIMGMYGHDMKVTVDYFKFRDMDLTNLSVSERRKILSKEVGIIFQEARASLDPELPIGVQMRASLNNSCFDDKWYRWPFWRFRAVNNILHKVGIKNTKPVLRSLPYQLSEVLCQKIIIAMALSRKPKLLIADSPISGMTSTSQVQILKLFHSYIENNNGTLLYITNDLGPASNLMDNIKMLYCGQIVESGPKEQVINSPHHPFTQSMINAIPEFNRQVKVKMKLDVLRGDPPEFTQTPIGCPLGPRCPHADRECNTMPPVVKTKNGFFRCYYPLNMEKENESK</sequence>
<dbReference type="GO" id="GO:0005886">
    <property type="term" value="C:plasma membrane"/>
    <property type="evidence" value="ECO:0007669"/>
    <property type="project" value="UniProtKB-SubCell"/>
</dbReference>
<evidence type="ECO:0000256" key="4">
    <source>
        <dbReference type="ARBA" id="ARBA00022475"/>
    </source>
</evidence>
<dbReference type="InterPro" id="IPR050388">
    <property type="entry name" value="ABC_Ni/Peptide_Import"/>
</dbReference>
<organism evidence="10 11">
    <name type="scientific">Ruminobacter amylophilus</name>
    <dbReference type="NCBI Taxonomy" id="867"/>
    <lineage>
        <taxon>Bacteria</taxon>
        <taxon>Pseudomonadati</taxon>
        <taxon>Pseudomonadota</taxon>
        <taxon>Gammaproteobacteria</taxon>
        <taxon>Aeromonadales</taxon>
        <taxon>Succinivibrionaceae</taxon>
        <taxon>Ruminobacter</taxon>
    </lineage>
</organism>
<evidence type="ECO:0000256" key="1">
    <source>
        <dbReference type="ARBA" id="ARBA00004533"/>
    </source>
</evidence>
<dbReference type="GO" id="GO:0005524">
    <property type="term" value="F:ATP binding"/>
    <property type="evidence" value="ECO:0007669"/>
    <property type="project" value="UniProtKB-KW"/>
</dbReference>
<keyword evidence="6" id="KW-0547">Nucleotide-binding</keyword>
<keyword evidence="11" id="KW-1185">Reference proteome</keyword>
<proteinExistence type="inferred from homology"/>
<keyword evidence="4" id="KW-1003">Cell membrane</keyword>
<evidence type="ECO:0000313" key="10">
    <source>
        <dbReference type="EMBL" id="SFP22123.1"/>
    </source>
</evidence>
<evidence type="ECO:0000256" key="8">
    <source>
        <dbReference type="ARBA" id="ARBA00023136"/>
    </source>
</evidence>
<gene>
    <name evidence="10" type="ORF">SAMN02910344_00789</name>
</gene>
<keyword evidence="5" id="KW-0997">Cell inner membrane</keyword>
<dbReference type="PROSITE" id="PS50893">
    <property type="entry name" value="ABC_TRANSPORTER_2"/>
    <property type="match status" value="1"/>
</dbReference>
<dbReference type="PANTHER" id="PTHR43297:SF4">
    <property type="entry name" value="PUTRESCINE EXPORT SYSTEM ATP-BINDING PROTEIN SAPD"/>
    <property type="match status" value="1"/>
</dbReference>
<dbReference type="RefSeq" id="WP_093141130.1">
    <property type="nucleotide sequence ID" value="NZ_FOXF01000009.1"/>
</dbReference>
<dbReference type="InterPro" id="IPR013563">
    <property type="entry name" value="Oligopep_ABC_C"/>
</dbReference>
<comment type="subcellular location">
    <subcellularLocation>
        <location evidence="1">Cell inner membrane</location>
    </subcellularLocation>
</comment>
<protein>
    <submittedName>
        <fullName evidence="10">Cationic peptide transport system ATP-binding protein</fullName>
    </submittedName>
</protein>
<evidence type="ECO:0000256" key="5">
    <source>
        <dbReference type="ARBA" id="ARBA00022519"/>
    </source>
</evidence>
<accession>A0A662ZHI6</accession>
<evidence type="ECO:0000256" key="7">
    <source>
        <dbReference type="ARBA" id="ARBA00022840"/>
    </source>
</evidence>
<dbReference type="PANTHER" id="PTHR43297">
    <property type="entry name" value="OLIGOPEPTIDE TRANSPORT ATP-BINDING PROTEIN APPD"/>
    <property type="match status" value="1"/>
</dbReference>